<reference evidence="2 3" key="1">
    <citation type="submission" date="2020-10" db="EMBL/GenBank/DDBJ databases">
        <title>Sequencing the genomes of 1000 actinobacteria strains.</title>
        <authorList>
            <person name="Klenk H.-P."/>
        </authorList>
    </citation>
    <scope>NUCLEOTIDE SEQUENCE [LARGE SCALE GENOMIC DNA]</scope>
    <source>
        <strain evidence="2 3">DSM 15474</strain>
    </source>
</reference>
<organism evidence="2 3">
    <name type="scientific">Nesterenkonia halotolerans</name>
    <dbReference type="NCBI Taxonomy" id="225325"/>
    <lineage>
        <taxon>Bacteria</taxon>
        <taxon>Bacillati</taxon>
        <taxon>Actinomycetota</taxon>
        <taxon>Actinomycetes</taxon>
        <taxon>Micrococcales</taxon>
        <taxon>Micrococcaceae</taxon>
        <taxon>Nesterenkonia</taxon>
    </lineage>
</organism>
<feature type="transmembrane region" description="Helical" evidence="1">
    <location>
        <begin position="34"/>
        <end position="55"/>
    </location>
</feature>
<keyword evidence="1" id="KW-1133">Transmembrane helix</keyword>
<dbReference type="EMBL" id="JADBEE010000001">
    <property type="protein sequence ID" value="MBE1514303.1"/>
    <property type="molecule type" value="Genomic_DNA"/>
</dbReference>
<name>A0ABR9J5P2_9MICC</name>
<evidence type="ECO:0008006" key="4">
    <source>
        <dbReference type="Google" id="ProtNLM"/>
    </source>
</evidence>
<keyword evidence="1" id="KW-0812">Transmembrane</keyword>
<gene>
    <name evidence="2" type="ORF">H4W26_001058</name>
</gene>
<protein>
    <recommendedName>
        <fullName evidence="4">DUF3329 domain-containing protein</fullName>
    </recommendedName>
</protein>
<keyword evidence="3" id="KW-1185">Reference proteome</keyword>
<keyword evidence="1" id="KW-0472">Membrane</keyword>
<accession>A0ABR9J5P2</accession>
<sequence length="73" mass="7930">MKAHLTPIKLVLVAMLFFWSTVMMLDYVPGLTGSLMAAPLAALGFFSMGWGTILLSREERAAKQVEAAEATDI</sequence>
<dbReference type="RefSeq" id="WP_192591070.1">
    <property type="nucleotide sequence ID" value="NZ_JADBEE010000001.1"/>
</dbReference>
<proteinExistence type="predicted"/>
<comment type="caution">
    <text evidence="2">The sequence shown here is derived from an EMBL/GenBank/DDBJ whole genome shotgun (WGS) entry which is preliminary data.</text>
</comment>
<dbReference type="Proteomes" id="UP000636579">
    <property type="component" value="Unassembled WGS sequence"/>
</dbReference>
<evidence type="ECO:0000256" key="1">
    <source>
        <dbReference type="SAM" id="Phobius"/>
    </source>
</evidence>
<evidence type="ECO:0000313" key="2">
    <source>
        <dbReference type="EMBL" id="MBE1514303.1"/>
    </source>
</evidence>
<evidence type="ECO:0000313" key="3">
    <source>
        <dbReference type="Proteomes" id="UP000636579"/>
    </source>
</evidence>